<reference evidence="8" key="1">
    <citation type="submission" date="2022-10" db="EMBL/GenBank/DDBJ databases">
        <title>Adaptive evolution leads to modifications in subtelomeric GC content in a zoonotic Cryptosporidium species.</title>
        <authorList>
            <person name="Li J."/>
            <person name="Feng Y."/>
            <person name="Xiao L."/>
        </authorList>
    </citation>
    <scope>NUCLEOTIDE SEQUENCE</scope>
    <source>
        <strain evidence="8">25894</strain>
    </source>
</reference>
<feature type="domain" description="STAS" evidence="7">
    <location>
        <begin position="733"/>
        <end position="898"/>
    </location>
</feature>
<comment type="caution">
    <text evidence="8">The sequence shown here is derived from an EMBL/GenBank/DDBJ whole genome shotgun (WGS) entry which is preliminary data.</text>
</comment>
<feature type="transmembrane region" description="Helical" evidence="6">
    <location>
        <begin position="286"/>
        <end position="305"/>
    </location>
</feature>
<gene>
    <name evidence="8" type="ORF">OJ252_2152</name>
</gene>
<proteinExistence type="predicted"/>
<comment type="subcellular location">
    <subcellularLocation>
        <location evidence="1">Membrane</location>
        <topology evidence="1">Multi-pass membrane protein</topology>
    </subcellularLocation>
</comment>
<feature type="transmembrane region" description="Helical" evidence="6">
    <location>
        <begin position="624"/>
        <end position="641"/>
    </location>
</feature>
<feature type="compositionally biased region" description="Low complexity" evidence="5">
    <location>
        <begin position="461"/>
        <end position="477"/>
    </location>
</feature>
<evidence type="ECO:0000256" key="2">
    <source>
        <dbReference type="ARBA" id="ARBA00022692"/>
    </source>
</evidence>
<keyword evidence="9" id="KW-1185">Reference proteome</keyword>
<dbReference type="PROSITE" id="PS50801">
    <property type="entry name" value="STAS"/>
    <property type="match status" value="1"/>
</dbReference>
<dbReference type="InterPro" id="IPR036513">
    <property type="entry name" value="STAS_dom_sf"/>
</dbReference>
<dbReference type="InterPro" id="IPR001902">
    <property type="entry name" value="SLC26A/SulP_fam"/>
</dbReference>
<keyword evidence="2 6" id="KW-0812">Transmembrane</keyword>
<dbReference type="SUPFAM" id="SSF52091">
    <property type="entry name" value="SpoIIaa-like"/>
    <property type="match status" value="1"/>
</dbReference>
<evidence type="ECO:0000256" key="1">
    <source>
        <dbReference type="ARBA" id="ARBA00004141"/>
    </source>
</evidence>
<feature type="transmembrane region" description="Helical" evidence="6">
    <location>
        <begin position="253"/>
        <end position="274"/>
    </location>
</feature>
<dbReference type="InterPro" id="IPR011547">
    <property type="entry name" value="SLC26A/SulP_dom"/>
</dbReference>
<evidence type="ECO:0000256" key="6">
    <source>
        <dbReference type="SAM" id="Phobius"/>
    </source>
</evidence>
<name>A0ABQ8P8A1_9CRYT</name>
<feature type="compositionally biased region" description="Basic and acidic residues" evidence="5">
    <location>
        <begin position="549"/>
        <end position="558"/>
    </location>
</feature>
<feature type="region of interest" description="Disordered" evidence="5">
    <location>
        <begin position="526"/>
        <end position="567"/>
    </location>
</feature>
<accession>A0ABQ8P8A1</accession>
<sequence>MGRESKEMINDIKVNQKSGLTKEWDEFLSLYHLRSEEFNNDFKLHNKFHRRSRSGWRSFLSAVIKSVHSFFLNESLIGIKYLKQAAWTWSNVICDSLCGLAEAALSIPQGLSYSSLAIVTPSMGLCNGILQPIIYLFIGSSLYVSIGVNSVESIVAGTAIDTLVGNGASLEVRSEVSSVVIFYHGITCCLLRIFGLAHFVDFLSDSVLQGFLSGVAFSIIVKELPFMLAIESPSTNCVPIRALFIMLDKLPNISWYATAFSMCTILFLEAILWIKGIFKTNFPVPSQLIVIVIANIASALASPNIPLIGRIPKSSLLIPNNIIWTQPSGTYPQPTSIASLPFFARAWIAALPLTFISFFTHYSTAQSMEIRANKLPDEPEVNESNSKRMEFPRECVGAELGPSKSSFNERRNAQSISTSFQFSEPANPETMTPPKVSLRKQTGLSLERSQGDLDHIHELNSSPSPSSFQSPLSQSSLAAQDNDRKISLSIRFESSPSIQYTLNATRNKFQPPQSESETHIELKKEFRNPKGELGTSHELSSESVPVGKEAPEGNKESEESSQGLHYSRKRRIEPRSLFSVGTEILVLGVINIVGAFFNCLPGAASLARTNLNFTLGVKTPLHNVAYSMGVLFVAIFLLEYIRFLPEAVLGAIISQAMIRMVNIKYFLKLVKMRSIDSIFWIIAFIGTVTAGITYGIIFALASSIIYLIKFLYRPKFEILGKLPGTLIFKSLDKFPQAVQLPYVRIVRFEGPLTFINAERFVRSLEDMVDVWLAEDLKNSNKTPYQEDTIDDYLVKNQYLPSIASSIHFGERIPTIIQDLNENHVERVIIIDACMINEIDYTALQVLKRFNNQAKKLNIQLWFASFSHPNSGFLLRSGFYDVIPLVHCFVDLSEAVAAAQICIGRRYSSSI</sequence>
<feature type="transmembrane region" description="Helical" evidence="6">
    <location>
        <begin position="679"/>
        <end position="708"/>
    </location>
</feature>
<evidence type="ECO:0000256" key="5">
    <source>
        <dbReference type="SAM" id="MobiDB-lite"/>
    </source>
</evidence>
<evidence type="ECO:0000256" key="3">
    <source>
        <dbReference type="ARBA" id="ARBA00022989"/>
    </source>
</evidence>
<evidence type="ECO:0000259" key="7">
    <source>
        <dbReference type="PROSITE" id="PS50801"/>
    </source>
</evidence>
<dbReference type="CDD" id="cd07042">
    <property type="entry name" value="STAS_SulP_like_sulfate_transporter"/>
    <property type="match status" value="1"/>
</dbReference>
<dbReference type="Pfam" id="PF00916">
    <property type="entry name" value="Sulfate_transp"/>
    <property type="match status" value="2"/>
</dbReference>
<protein>
    <submittedName>
        <fullName evidence="8">High affinity sulfate transporter-related</fullName>
    </submittedName>
</protein>
<organism evidence="8 9">
    <name type="scientific">Cryptosporidium canis</name>
    <dbReference type="NCBI Taxonomy" id="195482"/>
    <lineage>
        <taxon>Eukaryota</taxon>
        <taxon>Sar</taxon>
        <taxon>Alveolata</taxon>
        <taxon>Apicomplexa</taxon>
        <taxon>Conoidasida</taxon>
        <taxon>Coccidia</taxon>
        <taxon>Eucoccidiorida</taxon>
        <taxon>Eimeriorina</taxon>
        <taxon>Cryptosporidiidae</taxon>
        <taxon>Cryptosporidium</taxon>
    </lineage>
</organism>
<dbReference type="Gene3D" id="3.30.750.24">
    <property type="entry name" value="STAS domain"/>
    <property type="match status" value="1"/>
</dbReference>
<evidence type="ECO:0000313" key="9">
    <source>
        <dbReference type="Proteomes" id="UP001071777"/>
    </source>
</evidence>
<dbReference type="Pfam" id="PF01740">
    <property type="entry name" value="STAS"/>
    <property type="match status" value="1"/>
</dbReference>
<evidence type="ECO:0000256" key="4">
    <source>
        <dbReference type="ARBA" id="ARBA00023136"/>
    </source>
</evidence>
<feature type="compositionally biased region" description="Polar residues" evidence="5">
    <location>
        <begin position="413"/>
        <end position="424"/>
    </location>
</feature>
<evidence type="ECO:0000313" key="8">
    <source>
        <dbReference type="EMBL" id="KAJ1609577.1"/>
    </source>
</evidence>
<feature type="region of interest" description="Disordered" evidence="5">
    <location>
        <begin position="455"/>
        <end position="480"/>
    </location>
</feature>
<feature type="region of interest" description="Disordered" evidence="5">
    <location>
        <begin position="398"/>
        <end position="442"/>
    </location>
</feature>
<feature type="transmembrane region" description="Helical" evidence="6">
    <location>
        <begin position="577"/>
        <end position="604"/>
    </location>
</feature>
<dbReference type="InterPro" id="IPR002645">
    <property type="entry name" value="STAS_dom"/>
</dbReference>
<dbReference type="EMBL" id="JAPCXB010000080">
    <property type="protein sequence ID" value="KAJ1609577.1"/>
    <property type="molecule type" value="Genomic_DNA"/>
</dbReference>
<feature type="transmembrane region" description="Helical" evidence="6">
    <location>
        <begin position="342"/>
        <end position="362"/>
    </location>
</feature>
<keyword evidence="3 6" id="KW-1133">Transmembrane helix</keyword>
<dbReference type="Proteomes" id="UP001071777">
    <property type="component" value="Unassembled WGS sequence"/>
</dbReference>
<keyword evidence="4 6" id="KW-0472">Membrane</keyword>
<dbReference type="PANTHER" id="PTHR11814">
    <property type="entry name" value="SULFATE TRANSPORTER"/>
    <property type="match status" value="1"/>
</dbReference>
<feature type="region of interest" description="Disordered" evidence="5">
    <location>
        <begin position="374"/>
        <end position="393"/>
    </location>
</feature>